<dbReference type="InterPro" id="IPR036047">
    <property type="entry name" value="F-box-like_dom_sf"/>
</dbReference>
<name>A0AAU9FMC0_DROMD</name>
<dbReference type="GO" id="GO:0019005">
    <property type="term" value="C:SCF ubiquitin ligase complex"/>
    <property type="evidence" value="ECO:0007669"/>
    <property type="project" value="TreeGrafter"/>
</dbReference>
<keyword evidence="3" id="KW-1185">Reference proteome</keyword>
<dbReference type="PANTHER" id="PTHR13318">
    <property type="entry name" value="PARTNER OF PAIRED, ISOFORM B-RELATED"/>
    <property type="match status" value="1"/>
</dbReference>
<gene>
    <name evidence="2" type="ORF">DMAD_05455</name>
</gene>
<feature type="domain" description="F-box" evidence="1">
    <location>
        <begin position="19"/>
        <end position="54"/>
    </location>
</feature>
<dbReference type="EMBL" id="AP029265">
    <property type="protein sequence ID" value="BFF96943.1"/>
    <property type="molecule type" value="Genomic_DNA"/>
</dbReference>
<dbReference type="GO" id="GO:0031146">
    <property type="term" value="P:SCF-dependent proteasomal ubiquitin-dependent protein catabolic process"/>
    <property type="evidence" value="ECO:0007669"/>
    <property type="project" value="TreeGrafter"/>
</dbReference>
<evidence type="ECO:0000313" key="3">
    <source>
        <dbReference type="Proteomes" id="UP001500889"/>
    </source>
</evidence>
<dbReference type="SUPFAM" id="SSF52047">
    <property type="entry name" value="RNI-like"/>
    <property type="match status" value="1"/>
</dbReference>
<evidence type="ECO:0000259" key="1">
    <source>
        <dbReference type="Pfam" id="PF00646"/>
    </source>
</evidence>
<dbReference type="SUPFAM" id="SSF81383">
    <property type="entry name" value="F-box domain"/>
    <property type="match status" value="1"/>
</dbReference>
<accession>A0AAU9FMC0</accession>
<sequence length="463" mass="54629">MASDNEDSPSSPTGEIADILKLNDDCLEEIFKRLPDLQTEIYFSQVCQRFQNISLGKWRISHTYDTMDLEKWRELLPNFEDLYYFIHLLQPYIKEMYVSSCLCTLLKDLDEIHITELPQVTSFYYDPEDVDCYPSNRSIRKLTLIVPGVRRLRLTTPTDGRYLSHFKHLEELHLYEDQHKAYELRQQYLDEVCHRCDLKVLDIRTFDGVSKLRLNNCVKSLQSLTTLKLNLATIKSVLPEIMRLPSLKQLVVLLCSEWHIPAEVSPDGYDPKIREVEEFYAIMEQKAKEIICVAVDGYYMPLEPGWDKNLPIWPHKNLQRLAICSWDHSTDYLERYTCMKDLQLLCLRNCTHLNDDVLLKFVDLCPRLQQLDVSYCREVTPSFLSRALKILKQKDPHRQKSGYCKTPPLFIFYVLSGFEEYVEKENLKTSPDYKDYIVFKPDFPVRSERGLSFVDRGYQFEFI</sequence>
<evidence type="ECO:0000313" key="2">
    <source>
        <dbReference type="EMBL" id="BFF96943.1"/>
    </source>
</evidence>
<dbReference type="Gene3D" id="3.80.10.10">
    <property type="entry name" value="Ribonuclease Inhibitor"/>
    <property type="match status" value="1"/>
</dbReference>
<dbReference type="InterPro" id="IPR001810">
    <property type="entry name" value="F-box_dom"/>
</dbReference>
<dbReference type="AlphaFoldDB" id="A0AAU9FMC0"/>
<reference evidence="2 3" key="1">
    <citation type="submission" date="2024-02" db="EMBL/GenBank/DDBJ databases">
        <title>A chromosome-level genome assembly of Drosophila madeirensis, a fruit fly species endemic to Madeira island.</title>
        <authorList>
            <person name="Tomihara K."/>
            <person name="Llopart A."/>
            <person name="Yamamoto D."/>
        </authorList>
    </citation>
    <scope>NUCLEOTIDE SEQUENCE [LARGE SCALE GENOMIC DNA]</scope>
    <source>
        <strain evidence="2 3">RF1</strain>
    </source>
</reference>
<organism evidence="2 3">
    <name type="scientific">Drosophila madeirensis</name>
    <name type="common">Fruit fly</name>
    <dbReference type="NCBI Taxonomy" id="30013"/>
    <lineage>
        <taxon>Eukaryota</taxon>
        <taxon>Metazoa</taxon>
        <taxon>Ecdysozoa</taxon>
        <taxon>Arthropoda</taxon>
        <taxon>Hexapoda</taxon>
        <taxon>Insecta</taxon>
        <taxon>Pterygota</taxon>
        <taxon>Neoptera</taxon>
        <taxon>Endopterygota</taxon>
        <taxon>Diptera</taxon>
        <taxon>Brachycera</taxon>
        <taxon>Muscomorpha</taxon>
        <taxon>Ephydroidea</taxon>
        <taxon>Drosophilidae</taxon>
        <taxon>Drosophila</taxon>
        <taxon>Sophophora</taxon>
    </lineage>
</organism>
<dbReference type="Pfam" id="PF00646">
    <property type="entry name" value="F-box"/>
    <property type="match status" value="1"/>
</dbReference>
<proteinExistence type="predicted"/>
<dbReference type="Proteomes" id="UP001500889">
    <property type="component" value="Chromosome J"/>
</dbReference>
<protein>
    <recommendedName>
        <fullName evidence="1">F-box domain-containing protein</fullName>
    </recommendedName>
</protein>
<dbReference type="InterPro" id="IPR032675">
    <property type="entry name" value="LRR_dom_sf"/>
</dbReference>